<dbReference type="GO" id="GO:0047545">
    <property type="term" value="F:(S)-2-hydroxyglutarate dehydrogenase activity"/>
    <property type="evidence" value="ECO:0007669"/>
    <property type="project" value="TreeGrafter"/>
</dbReference>
<dbReference type="PANTHER" id="PTHR43104">
    <property type="entry name" value="L-2-HYDROXYGLUTARATE DEHYDROGENASE, MITOCHONDRIAL"/>
    <property type="match status" value="1"/>
</dbReference>
<evidence type="ECO:0000313" key="7">
    <source>
        <dbReference type="EMBL" id="NEN80561.1"/>
    </source>
</evidence>
<proteinExistence type="inferred from homology"/>
<evidence type="ECO:0000313" key="8">
    <source>
        <dbReference type="Proteomes" id="UP000468687"/>
    </source>
</evidence>
<evidence type="ECO:0000256" key="2">
    <source>
        <dbReference type="ARBA" id="ARBA00022630"/>
    </source>
</evidence>
<gene>
    <name evidence="7" type="primary">lhgO</name>
    <name evidence="7" type="ORF">G3T38_20115</name>
</gene>
<evidence type="ECO:0000256" key="1">
    <source>
        <dbReference type="ARBA" id="ARBA00001974"/>
    </source>
</evidence>
<name>A0A6P0HPJ0_9ACTN</name>
<sequence length="407" mass="42643">MPVARAVHDRRVANRYDVVVVGAGIVGLAVAREALRRRPGARVLVVEKETEVAAHQTGHNSGVVHGGIYYEPGSLKARLCVEGAREMYAYCEQHDLPHERCGKLVVALGEHELGRLDELERRGRANRVPGLRRVDAAGIREVEPLATGVAALHAPGTGIVDYGAVARAIAAEIAAEGAEVRLGTEVTGIAPGPGGDGAVVDLADDDGGTTHVGAARVVVCAGLRADRLARRSGAPADPRIVPFRGAYLVLRPRPADEPPVVRGMVYPVPDPTLPFLGVHVTRHIGGETSLGPTAMLVPTAAALAWPGTWRVGRRFWRTGITEVRMAVSPRAFVAAAARYVPSLTAADLSGATHAGVRAQAVGRDGRLVDDFVISTTGGVVSHLRNAPSPAATSAFALARELADRVGL</sequence>
<comment type="similarity">
    <text evidence="5">Belongs to the L2HGDH family.</text>
</comment>
<dbReference type="EC" id="1.1.3.-" evidence="7"/>
<dbReference type="Gene3D" id="3.30.9.10">
    <property type="entry name" value="D-Amino Acid Oxidase, subunit A, domain 2"/>
    <property type="match status" value="1"/>
</dbReference>
<dbReference type="PANTHER" id="PTHR43104:SF2">
    <property type="entry name" value="L-2-HYDROXYGLUTARATE DEHYDROGENASE, MITOCHONDRIAL"/>
    <property type="match status" value="1"/>
</dbReference>
<keyword evidence="3" id="KW-0274">FAD</keyword>
<dbReference type="AlphaFoldDB" id="A0A6P0HPJ0"/>
<evidence type="ECO:0000256" key="5">
    <source>
        <dbReference type="ARBA" id="ARBA00037941"/>
    </source>
</evidence>
<organism evidence="7 8">
    <name type="scientific">Nocardioides zeae</name>
    <dbReference type="NCBI Taxonomy" id="1457234"/>
    <lineage>
        <taxon>Bacteria</taxon>
        <taxon>Bacillati</taxon>
        <taxon>Actinomycetota</taxon>
        <taxon>Actinomycetes</taxon>
        <taxon>Propionibacteriales</taxon>
        <taxon>Nocardioidaceae</taxon>
        <taxon>Nocardioides</taxon>
    </lineage>
</organism>
<dbReference type="EMBL" id="JAAGXA010000023">
    <property type="protein sequence ID" value="NEN80561.1"/>
    <property type="molecule type" value="Genomic_DNA"/>
</dbReference>
<protein>
    <submittedName>
        <fullName evidence="7">L-2-hydroxyglutarate oxidase</fullName>
        <ecNumber evidence="7">1.1.3.-</ecNumber>
    </submittedName>
</protein>
<evidence type="ECO:0000256" key="4">
    <source>
        <dbReference type="ARBA" id="ARBA00023002"/>
    </source>
</evidence>
<keyword evidence="2" id="KW-0285">Flavoprotein</keyword>
<keyword evidence="4 7" id="KW-0560">Oxidoreductase</keyword>
<reference evidence="7 8" key="1">
    <citation type="journal article" date="2014" name="Int. J. Syst. Evol. Microbiol.">
        <title>Nocardioides zeae sp. nov., isolated from the stem of Zea mays.</title>
        <authorList>
            <person name="Glaeser S.P."/>
            <person name="McInroy J.A."/>
            <person name="Busse H.J."/>
            <person name="Kampfer P."/>
        </authorList>
    </citation>
    <scope>NUCLEOTIDE SEQUENCE [LARGE SCALE GENOMIC DNA]</scope>
    <source>
        <strain evidence="7 8">JCM 30728</strain>
    </source>
</reference>
<evidence type="ECO:0000256" key="3">
    <source>
        <dbReference type="ARBA" id="ARBA00022827"/>
    </source>
</evidence>
<dbReference type="SUPFAM" id="SSF51905">
    <property type="entry name" value="FAD/NAD(P)-binding domain"/>
    <property type="match status" value="1"/>
</dbReference>
<dbReference type="Proteomes" id="UP000468687">
    <property type="component" value="Unassembled WGS sequence"/>
</dbReference>
<dbReference type="InterPro" id="IPR036188">
    <property type="entry name" value="FAD/NAD-bd_sf"/>
</dbReference>
<comment type="cofactor">
    <cofactor evidence="1">
        <name>FAD</name>
        <dbReference type="ChEBI" id="CHEBI:57692"/>
    </cofactor>
</comment>
<comment type="caution">
    <text evidence="7">The sequence shown here is derived from an EMBL/GenBank/DDBJ whole genome shotgun (WGS) entry which is preliminary data.</text>
</comment>
<dbReference type="InterPro" id="IPR006076">
    <property type="entry name" value="FAD-dep_OxRdtase"/>
</dbReference>
<accession>A0A6P0HPJ0</accession>
<evidence type="ECO:0000259" key="6">
    <source>
        <dbReference type="Pfam" id="PF01266"/>
    </source>
</evidence>
<dbReference type="Pfam" id="PF01266">
    <property type="entry name" value="DAO"/>
    <property type="match status" value="1"/>
</dbReference>
<dbReference type="Gene3D" id="3.50.50.60">
    <property type="entry name" value="FAD/NAD(P)-binding domain"/>
    <property type="match status" value="1"/>
</dbReference>
<dbReference type="NCBIfam" id="NF008726">
    <property type="entry name" value="PRK11728.1"/>
    <property type="match status" value="1"/>
</dbReference>
<keyword evidence="8" id="KW-1185">Reference proteome</keyword>
<feature type="domain" description="FAD dependent oxidoreductase" evidence="6">
    <location>
        <begin position="17"/>
        <end position="404"/>
    </location>
</feature>